<keyword evidence="5" id="KW-0030">Aminoacyl-tRNA synthetase</keyword>
<dbReference type="PANTHER" id="PTHR42765">
    <property type="entry name" value="SOLEUCYL-TRNA SYNTHETASE"/>
    <property type="match status" value="1"/>
</dbReference>
<proteinExistence type="predicted"/>
<evidence type="ECO:0000256" key="5">
    <source>
        <dbReference type="ARBA" id="ARBA00023146"/>
    </source>
</evidence>
<evidence type="ECO:0000256" key="4">
    <source>
        <dbReference type="ARBA" id="ARBA00022917"/>
    </source>
</evidence>
<dbReference type="EnsemblMetazoa" id="GPAI000819-RA">
    <property type="protein sequence ID" value="GPAI000819-PA"/>
    <property type="gene ID" value="GPAI000819"/>
</dbReference>
<evidence type="ECO:0000313" key="9">
    <source>
        <dbReference type="Proteomes" id="UP000092445"/>
    </source>
</evidence>
<evidence type="ECO:0000256" key="2">
    <source>
        <dbReference type="ARBA" id="ARBA00022741"/>
    </source>
</evidence>
<dbReference type="GO" id="GO:0006428">
    <property type="term" value="P:isoleucyl-tRNA aminoacylation"/>
    <property type="evidence" value="ECO:0007669"/>
    <property type="project" value="InterPro"/>
</dbReference>
<dbReference type="SUPFAM" id="SSF52374">
    <property type="entry name" value="Nucleotidylyl transferase"/>
    <property type="match status" value="1"/>
</dbReference>
<dbReference type="STRING" id="7398.A0A1A9Z1E9"/>
<evidence type="ECO:0000313" key="8">
    <source>
        <dbReference type="EnsemblMetazoa" id="GPAI000819-PA"/>
    </source>
</evidence>
<keyword evidence="4" id="KW-0648">Protein biosynthesis</keyword>
<keyword evidence="9" id="KW-1185">Reference proteome</keyword>
<protein>
    <recommendedName>
        <fullName evidence="6">Isoleucyl-tRNA synthetase</fullName>
    </recommendedName>
</protein>
<keyword evidence="3" id="KW-0067">ATP-binding</keyword>
<dbReference type="Proteomes" id="UP000092445">
    <property type="component" value="Unassembled WGS sequence"/>
</dbReference>
<dbReference type="GO" id="GO:0004822">
    <property type="term" value="F:isoleucine-tRNA ligase activity"/>
    <property type="evidence" value="ECO:0007669"/>
    <property type="project" value="InterPro"/>
</dbReference>
<dbReference type="AlphaFoldDB" id="A0A1A9Z1E9"/>
<evidence type="ECO:0000259" key="7">
    <source>
        <dbReference type="Pfam" id="PF00133"/>
    </source>
</evidence>
<sequence length="162" mass="19329">MNHNQLRQKVILEIKKINWIPYHGMNQIHTLVLNRPDWCISRQRIWGVPMPIFINKDTENIHPKNFQFIESIAKKIEIYGIQTWWDLNKKELLGSEKNDYKKIPDTLDVWFDSGATYDAILRKKWLILKKNPVDMYLEGFDQYRGWFMSSIVLSTAITGHRP</sequence>
<accession>A0A1A9Z1E9</accession>
<reference evidence="8" key="2">
    <citation type="submission" date="2020-05" db="UniProtKB">
        <authorList>
            <consortium name="EnsemblMetazoa"/>
        </authorList>
    </citation>
    <scope>IDENTIFICATION</scope>
    <source>
        <strain evidence="8">IAEA</strain>
    </source>
</reference>
<evidence type="ECO:0000256" key="1">
    <source>
        <dbReference type="ARBA" id="ARBA00022598"/>
    </source>
</evidence>
<feature type="domain" description="Aminoacyl-tRNA synthetase class Ia" evidence="7">
    <location>
        <begin position="4"/>
        <end position="162"/>
    </location>
</feature>
<evidence type="ECO:0000256" key="6">
    <source>
        <dbReference type="ARBA" id="ARBA00032665"/>
    </source>
</evidence>
<dbReference type="InterPro" id="IPR014729">
    <property type="entry name" value="Rossmann-like_a/b/a_fold"/>
</dbReference>
<dbReference type="PANTHER" id="PTHR42765:SF1">
    <property type="entry name" value="ISOLEUCINE--TRNA LIGASE, MITOCHONDRIAL"/>
    <property type="match status" value="1"/>
</dbReference>
<evidence type="ECO:0000256" key="3">
    <source>
        <dbReference type="ARBA" id="ARBA00022840"/>
    </source>
</evidence>
<name>A0A1A9Z1E9_GLOPL</name>
<dbReference type="VEuPathDB" id="VectorBase:GPAI000819"/>
<dbReference type="InterPro" id="IPR002300">
    <property type="entry name" value="aa-tRNA-synth_Ia"/>
</dbReference>
<dbReference type="PRINTS" id="PR00984">
    <property type="entry name" value="TRNASYNTHILE"/>
</dbReference>
<dbReference type="GO" id="GO:0005524">
    <property type="term" value="F:ATP binding"/>
    <property type="evidence" value="ECO:0007669"/>
    <property type="project" value="UniProtKB-KW"/>
</dbReference>
<dbReference type="Gene3D" id="3.40.50.620">
    <property type="entry name" value="HUPs"/>
    <property type="match status" value="1"/>
</dbReference>
<organism evidence="8 9">
    <name type="scientific">Glossina pallidipes</name>
    <name type="common">Tsetse fly</name>
    <dbReference type="NCBI Taxonomy" id="7398"/>
    <lineage>
        <taxon>Eukaryota</taxon>
        <taxon>Metazoa</taxon>
        <taxon>Ecdysozoa</taxon>
        <taxon>Arthropoda</taxon>
        <taxon>Hexapoda</taxon>
        <taxon>Insecta</taxon>
        <taxon>Pterygota</taxon>
        <taxon>Neoptera</taxon>
        <taxon>Endopterygota</taxon>
        <taxon>Diptera</taxon>
        <taxon>Brachycera</taxon>
        <taxon>Muscomorpha</taxon>
        <taxon>Hippoboscoidea</taxon>
        <taxon>Glossinidae</taxon>
        <taxon>Glossina</taxon>
    </lineage>
</organism>
<dbReference type="Pfam" id="PF00133">
    <property type="entry name" value="tRNA-synt_1"/>
    <property type="match status" value="1"/>
</dbReference>
<reference evidence="9" key="1">
    <citation type="submission" date="2014-03" db="EMBL/GenBank/DDBJ databases">
        <authorList>
            <person name="Aksoy S."/>
            <person name="Warren W."/>
            <person name="Wilson R.K."/>
        </authorList>
    </citation>
    <scope>NUCLEOTIDE SEQUENCE [LARGE SCALE GENOMIC DNA]</scope>
    <source>
        <strain evidence="9">IAEA</strain>
    </source>
</reference>
<dbReference type="GO" id="GO:0005829">
    <property type="term" value="C:cytosol"/>
    <property type="evidence" value="ECO:0007669"/>
    <property type="project" value="TreeGrafter"/>
</dbReference>
<keyword evidence="2" id="KW-0547">Nucleotide-binding</keyword>
<keyword evidence="1" id="KW-0436">Ligase</keyword>
<dbReference type="InterPro" id="IPR002301">
    <property type="entry name" value="Ile-tRNA-ligase"/>
</dbReference>
<dbReference type="InterPro" id="IPR050081">
    <property type="entry name" value="Ile-tRNA_ligase"/>
</dbReference>